<dbReference type="CDD" id="cd18785">
    <property type="entry name" value="SF2_C"/>
    <property type="match status" value="1"/>
</dbReference>
<sequence length="1114" mass="129472">MLANDLYQYVLEMLSANHESCKRIHLFQKPSKQFIIGSLADSSKDYAVGEGIGENKVQAKSALRHNSMGIIFLLDKSKLESIKVKTLCSVYYRVFPTYEEQLNYYDEVKDDQSVKKDPGFNEVYVRKNCEFEASEFGLDKDKEIETLDFSDYKTEILIEDELFRSNKKISDELEGKKIRSGFDPEWISTEDAYNGIIVELKKNPSKKTLNWQGEIIVEKENYTSDLVLITIWFRNITGKGSFEKFFFNCRLEVELHSNILIPFEYKYNYEDYGYNKDGNLRTINCHADYNLEPNTIITKPYALFEQKKKVPRTSINRIEPKFVFLKDSMDILKQLLTELKNQHSKYTNHEIYKDKDHEHHNQFVNESENFKSLIERYEAGILLLDSNPNAKKAFSFMNQVFEKAVKGEYDCWRLFQIIFIVMLIPDIIDVKKRKIADIIHVDTGGGKSEAYFGLVVFLLFWDRLRGKSRGVSGFTKFPLRMLSIQQLQRIAKVIVIAEEIRKNENIEGYPFSVGYYVGVSDEFPRHTRPIIEKIGKAEKKGEKVPGMLLEKCPLCGSDVFLRVDTIPSDIDIEKETPYRILHVCGGCKKDFYLYFTNSEIYRLLPSFIVSTVDKLASVALNRRFKNLMGGKLSVCSNGHGFVPINDKCDFEIGNKRACKGTPEPFSSKIEGPTLMIQDEMHLIREGFGTIDSHFESLLNTLLKKLSGKEFKYISMTATVSGAKEQIDHLYCKEYFIFPGKVPRDYNEDDDFFFEYEKDSNGSPITQRLIIGLKPNLRDNQFASLLTIFHIIRFLEMVSVNRKTYSGKYKMSDKELSNELEKYQCLLTYHDKKADVYGMNYFIHTVVTSKLDNYDISKKTLTGDNTLDDIKKAILEIVNFSKQKENDHKIHTTFATSVVSHGVDINNWNLMIFQGMTRNTSEYIQALSRVGRRYLGVIFVWFYPNRVRDLSYYKNFNLYHDILQQKVEKTPISRWAKLGFKQTFTSIFCAAILNYISNEIESPLYTVEAVNNHFQDDDNKNHLFAFIKEAYYSKSTKVGSDWFHSNINSETEKRLNYLKKYTGSAHKNFFPNALRDSQKPYFKTQYGMRGIQDEIVLRLNDEFGGFVDKYQRGGE</sequence>
<dbReference type="InterPro" id="IPR001650">
    <property type="entry name" value="Helicase_C-like"/>
</dbReference>
<evidence type="ECO:0000313" key="2">
    <source>
        <dbReference type="EMBL" id="KKM84134.1"/>
    </source>
</evidence>
<dbReference type="EMBL" id="LAZR01007611">
    <property type="protein sequence ID" value="KKM84134.1"/>
    <property type="molecule type" value="Genomic_DNA"/>
</dbReference>
<accession>A0A0F9KPL5</accession>
<evidence type="ECO:0000259" key="1">
    <source>
        <dbReference type="Pfam" id="PF00271"/>
    </source>
</evidence>
<dbReference type="AlphaFoldDB" id="A0A0F9KPL5"/>
<organism evidence="2">
    <name type="scientific">marine sediment metagenome</name>
    <dbReference type="NCBI Taxonomy" id="412755"/>
    <lineage>
        <taxon>unclassified sequences</taxon>
        <taxon>metagenomes</taxon>
        <taxon>ecological metagenomes</taxon>
    </lineage>
</organism>
<name>A0A0F9KPL5_9ZZZZ</name>
<reference evidence="2" key="1">
    <citation type="journal article" date="2015" name="Nature">
        <title>Complex archaea that bridge the gap between prokaryotes and eukaryotes.</title>
        <authorList>
            <person name="Spang A."/>
            <person name="Saw J.H."/>
            <person name="Jorgensen S.L."/>
            <person name="Zaremba-Niedzwiedzka K."/>
            <person name="Martijn J."/>
            <person name="Lind A.E."/>
            <person name="van Eijk R."/>
            <person name="Schleper C."/>
            <person name="Guy L."/>
            <person name="Ettema T.J."/>
        </authorList>
    </citation>
    <scope>NUCLEOTIDE SEQUENCE</scope>
</reference>
<protein>
    <recommendedName>
        <fullName evidence="1">Helicase C-terminal domain-containing protein</fullName>
    </recommendedName>
</protein>
<dbReference type="Pfam" id="PF00271">
    <property type="entry name" value="Helicase_C"/>
    <property type="match status" value="1"/>
</dbReference>
<dbReference type="Gene3D" id="3.40.50.300">
    <property type="entry name" value="P-loop containing nucleotide triphosphate hydrolases"/>
    <property type="match status" value="1"/>
</dbReference>
<dbReference type="SUPFAM" id="SSF52540">
    <property type="entry name" value="P-loop containing nucleoside triphosphate hydrolases"/>
    <property type="match status" value="1"/>
</dbReference>
<gene>
    <name evidence="2" type="ORF">LCGC14_1302280</name>
</gene>
<feature type="domain" description="Helicase C-terminal" evidence="1">
    <location>
        <begin position="878"/>
        <end position="931"/>
    </location>
</feature>
<proteinExistence type="predicted"/>
<comment type="caution">
    <text evidence="2">The sequence shown here is derived from an EMBL/GenBank/DDBJ whole genome shotgun (WGS) entry which is preliminary data.</text>
</comment>
<dbReference type="InterPro" id="IPR027417">
    <property type="entry name" value="P-loop_NTPase"/>
</dbReference>